<dbReference type="Gene3D" id="3.40.50.2300">
    <property type="match status" value="2"/>
</dbReference>
<dbReference type="RefSeq" id="WP_267991719.1">
    <property type="nucleotide sequence ID" value="NZ_JAPJZI010000001.1"/>
</dbReference>
<dbReference type="PANTHER" id="PTHR47235:SF1">
    <property type="entry name" value="BLR6548 PROTEIN"/>
    <property type="match status" value="1"/>
</dbReference>
<sequence>MNRRLNRRFVTGSTFRLIDRRDVLRGPFRILLAALSIGFVSSADSRAETGVHSDRIVLGQSAAFNGPAASLGTAFRDGLNAAFKAVNRSGGIHGRHIRLIGYDDGYEPEQAIANTKKLIDDDAVFALIGEVGTPTSRAAHPLSEKAGIPFVAPFTGASFLRDPALITAINLRASYAQEAEALIGYLTGSEHMSRIAVLYQDDTFGRVGLNGVREALKRRDMAPVSEETFRRNTTAVKRALLSIRRSQPEAVIIVGPYEPAAVFIKTAAQIGFEPTFAALSFVGSKALAAELHPNDHAVVVSQVVPLFDDRTLPLAKNFLDALTAANPQAEAGFVTLEGYIAGRLVAEALRRLGPQPTRSAFLDLFKSPATFDIDGMVLEFGPGDNQGSDRVFLTAIGEDGSFVALDAGL</sequence>
<dbReference type="SUPFAM" id="SSF53822">
    <property type="entry name" value="Periplasmic binding protein-like I"/>
    <property type="match status" value="1"/>
</dbReference>
<dbReference type="Pfam" id="PF13458">
    <property type="entry name" value="Peripla_BP_6"/>
    <property type="match status" value="1"/>
</dbReference>
<keyword evidence="3" id="KW-0732">Signal</keyword>
<evidence type="ECO:0000313" key="6">
    <source>
        <dbReference type="EMBL" id="MDA5400266.1"/>
    </source>
</evidence>
<organism evidence="6 7">
    <name type="scientific">Hoeflea prorocentri</name>
    <dbReference type="NCBI Taxonomy" id="1922333"/>
    <lineage>
        <taxon>Bacteria</taxon>
        <taxon>Pseudomonadati</taxon>
        <taxon>Pseudomonadota</taxon>
        <taxon>Alphaproteobacteria</taxon>
        <taxon>Hyphomicrobiales</taxon>
        <taxon>Rhizobiaceae</taxon>
        <taxon>Hoeflea</taxon>
    </lineage>
</organism>
<dbReference type="EMBL" id="JAPJZI010000001">
    <property type="protein sequence ID" value="MDA5400266.1"/>
    <property type="molecule type" value="Genomic_DNA"/>
</dbReference>
<accession>A0A9X3UKX6</accession>
<evidence type="ECO:0000256" key="3">
    <source>
        <dbReference type="ARBA" id="ARBA00022729"/>
    </source>
</evidence>
<feature type="domain" description="Leucine-binding protein" evidence="5">
    <location>
        <begin position="58"/>
        <end position="400"/>
    </location>
</feature>
<evidence type="ECO:0000313" key="7">
    <source>
        <dbReference type="Proteomes" id="UP001151234"/>
    </source>
</evidence>
<evidence type="ECO:0000256" key="4">
    <source>
        <dbReference type="ARBA" id="ARBA00022970"/>
    </source>
</evidence>
<dbReference type="PRINTS" id="PR00337">
    <property type="entry name" value="LEUILEVALBP"/>
</dbReference>
<name>A0A9X3UKX6_9HYPH</name>
<dbReference type="CDD" id="cd19978">
    <property type="entry name" value="PBP1_ABC_ligand_binding-like"/>
    <property type="match status" value="1"/>
</dbReference>
<evidence type="ECO:0000259" key="5">
    <source>
        <dbReference type="Pfam" id="PF13458"/>
    </source>
</evidence>
<dbReference type="InterPro" id="IPR000709">
    <property type="entry name" value="Leu_Ile_Val-bd"/>
</dbReference>
<dbReference type="PANTHER" id="PTHR47235">
    <property type="entry name" value="BLR6548 PROTEIN"/>
    <property type="match status" value="1"/>
</dbReference>
<gene>
    <name evidence="6" type="ORF">OQ273_16935</name>
</gene>
<dbReference type="Proteomes" id="UP001151234">
    <property type="component" value="Unassembled WGS sequence"/>
</dbReference>
<keyword evidence="7" id="KW-1185">Reference proteome</keyword>
<comment type="similarity">
    <text evidence="1">Belongs to the leucine-binding protein family.</text>
</comment>
<keyword evidence="2" id="KW-0813">Transport</keyword>
<dbReference type="InterPro" id="IPR028082">
    <property type="entry name" value="Peripla_BP_I"/>
</dbReference>
<evidence type="ECO:0000256" key="1">
    <source>
        <dbReference type="ARBA" id="ARBA00010062"/>
    </source>
</evidence>
<proteinExistence type="inferred from homology"/>
<reference evidence="6" key="1">
    <citation type="submission" date="2022-11" db="EMBL/GenBank/DDBJ databases">
        <title>Draft genome sequence of Hoeflea poritis E7-10 and Hoeflea prorocentri PM5-8, separated from scleractinian coral Porites lutea and marine dinoflagellate.</title>
        <authorList>
            <person name="Zhang G."/>
            <person name="Wei Q."/>
            <person name="Cai L."/>
        </authorList>
    </citation>
    <scope>NUCLEOTIDE SEQUENCE</scope>
    <source>
        <strain evidence="6">PM5-8</strain>
    </source>
</reference>
<comment type="caution">
    <text evidence="6">The sequence shown here is derived from an EMBL/GenBank/DDBJ whole genome shotgun (WGS) entry which is preliminary data.</text>
</comment>
<dbReference type="InterPro" id="IPR028081">
    <property type="entry name" value="Leu-bd"/>
</dbReference>
<dbReference type="GO" id="GO:0006865">
    <property type="term" value="P:amino acid transport"/>
    <property type="evidence" value="ECO:0007669"/>
    <property type="project" value="UniProtKB-KW"/>
</dbReference>
<dbReference type="AlphaFoldDB" id="A0A9X3UKX6"/>
<keyword evidence="4" id="KW-0029">Amino-acid transport</keyword>
<protein>
    <submittedName>
        <fullName evidence="6">ABC transporter substrate-binding protein</fullName>
    </submittedName>
</protein>
<evidence type="ECO:0000256" key="2">
    <source>
        <dbReference type="ARBA" id="ARBA00022448"/>
    </source>
</evidence>